<dbReference type="SMART" id="SM01007">
    <property type="entry name" value="Aldolase_II"/>
    <property type="match status" value="1"/>
</dbReference>
<evidence type="ECO:0000256" key="2">
    <source>
        <dbReference type="ARBA" id="ARBA00023239"/>
    </source>
</evidence>
<name>A0ABM7WWP3_9BACT</name>
<reference evidence="5" key="1">
    <citation type="journal article" date="2022" name="Int. J. Syst. Evol. Microbiol.">
        <title>Anaeromyxobacter oryzae sp. nov., Anaeromyxobacter diazotrophicus sp. nov. and Anaeromyxobacter paludicola sp. nov., isolated from paddy soils.</title>
        <authorList>
            <person name="Itoh H."/>
            <person name="Xu Z."/>
            <person name="Mise K."/>
            <person name="Masuda Y."/>
            <person name="Ushijima N."/>
            <person name="Hayakawa C."/>
            <person name="Shiratori Y."/>
            <person name="Senoo K."/>
        </authorList>
    </citation>
    <scope>NUCLEOTIDE SEQUENCE [LARGE SCALE GENOMIC DNA]</scope>
    <source>
        <strain evidence="5">Red232</strain>
    </source>
</reference>
<dbReference type="Proteomes" id="UP001162891">
    <property type="component" value="Chromosome"/>
</dbReference>
<dbReference type="InterPro" id="IPR001303">
    <property type="entry name" value="Aldolase_II/adducin_N"/>
</dbReference>
<dbReference type="Pfam" id="PF00596">
    <property type="entry name" value="Aldolase_II"/>
    <property type="match status" value="1"/>
</dbReference>
<proteinExistence type="predicted"/>
<dbReference type="RefSeq" id="WP_248352319.1">
    <property type="nucleotide sequence ID" value="NZ_AP025591.1"/>
</dbReference>
<keyword evidence="5" id="KW-1185">Reference proteome</keyword>
<evidence type="ECO:0000259" key="3">
    <source>
        <dbReference type="SMART" id="SM01007"/>
    </source>
</evidence>
<dbReference type="PANTHER" id="PTHR22789:SF0">
    <property type="entry name" value="3-OXO-TETRONATE 4-PHOSPHATE DECARBOXYLASE-RELATED"/>
    <property type="match status" value="1"/>
</dbReference>
<sequence>MTRKSTARSDRGARAELVETCRRLHARDLIGAGEGNVSVRLGPDRFLVTPSGVNKGYLAPGALVVVDRTGAVVAGEGRASTELRMHLAAYAARPDVLAIVHAHPLTAVALTVAGVPPPDDLVPEAAVTLGPIGLAPFATPGTDELPAALAPLLPHHDVLLLARHGALALGRTLAEAFDRMETLERVARIALAARLAGSCEPLPAAAVDRVLAAAGRPPRRPR</sequence>
<evidence type="ECO:0000313" key="4">
    <source>
        <dbReference type="EMBL" id="BDG03944.1"/>
    </source>
</evidence>
<dbReference type="SUPFAM" id="SSF53639">
    <property type="entry name" value="AraD/HMP-PK domain-like"/>
    <property type="match status" value="1"/>
</dbReference>
<keyword evidence="2" id="KW-0456">Lyase</keyword>
<organism evidence="4 5">
    <name type="scientific">Anaeromyxobacter oryzae</name>
    <dbReference type="NCBI Taxonomy" id="2918170"/>
    <lineage>
        <taxon>Bacteria</taxon>
        <taxon>Pseudomonadati</taxon>
        <taxon>Myxococcota</taxon>
        <taxon>Myxococcia</taxon>
        <taxon>Myxococcales</taxon>
        <taxon>Cystobacterineae</taxon>
        <taxon>Anaeromyxobacteraceae</taxon>
        <taxon>Anaeromyxobacter</taxon>
    </lineage>
</organism>
<dbReference type="EMBL" id="AP025591">
    <property type="protein sequence ID" value="BDG03944.1"/>
    <property type="molecule type" value="Genomic_DNA"/>
</dbReference>
<evidence type="ECO:0000256" key="1">
    <source>
        <dbReference type="ARBA" id="ARBA00022723"/>
    </source>
</evidence>
<accession>A0ABM7WWP3</accession>
<dbReference type="Gene3D" id="3.40.225.10">
    <property type="entry name" value="Class II aldolase/adducin N-terminal domain"/>
    <property type="match status" value="1"/>
</dbReference>
<dbReference type="InterPro" id="IPR036409">
    <property type="entry name" value="Aldolase_II/adducin_N_sf"/>
</dbReference>
<dbReference type="InterPro" id="IPR050197">
    <property type="entry name" value="Aldolase_class_II_sugar_metab"/>
</dbReference>
<gene>
    <name evidence="4" type="ORF">AMOR_29400</name>
</gene>
<protein>
    <submittedName>
        <fullName evidence="4">Aldolase</fullName>
    </submittedName>
</protein>
<evidence type="ECO:0000313" key="5">
    <source>
        <dbReference type="Proteomes" id="UP001162891"/>
    </source>
</evidence>
<dbReference type="PANTHER" id="PTHR22789">
    <property type="entry name" value="FUCULOSE PHOSPHATE ALDOLASE"/>
    <property type="match status" value="1"/>
</dbReference>
<keyword evidence="1" id="KW-0479">Metal-binding</keyword>
<feature type="domain" description="Class II aldolase/adducin N-terminal" evidence="3">
    <location>
        <begin position="15"/>
        <end position="191"/>
    </location>
</feature>